<dbReference type="InterPro" id="IPR013901">
    <property type="entry name" value="Anthrone_oxy"/>
</dbReference>
<keyword evidence="1" id="KW-1133">Transmembrane helix</keyword>
<dbReference type="Proteomes" id="UP000669179">
    <property type="component" value="Unassembled WGS sequence"/>
</dbReference>
<feature type="transmembrane region" description="Helical" evidence="1">
    <location>
        <begin position="78"/>
        <end position="100"/>
    </location>
</feature>
<keyword evidence="1" id="KW-0472">Membrane</keyword>
<organism evidence="2 3">
    <name type="scientific">Actinomadura barringtoniae</name>
    <dbReference type="NCBI Taxonomy" id="1427535"/>
    <lineage>
        <taxon>Bacteria</taxon>
        <taxon>Bacillati</taxon>
        <taxon>Actinomycetota</taxon>
        <taxon>Actinomycetes</taxon>
        <taxon>Streptosporangiales</taxon>
        <taxon>Thermomonosporaceae</taxon>
        <taxon>Actinomadura</taxon>
    </lineage>
</organism>
<protein>
    <submittedName>
        <fullName evidence="2">DUF1772 domain-containing protein</fullName>
    </submittedName>
</protein>
<accession>A0A939T766</accession>
<evidence type="ECO:0000256" key="1">
    <source>
        <dbReference type="SAM" id="Phobius"/>
    </source>
</evidence>
<dbReference type="EMBL" id="JAGEOJ010000001">
    <property type="protein sequence ID" value="MBO2445570.1"/>
    <property type="molecule type" value="Genomic_DNA"/>
</dbReference>
<evidence type="ECO:0000313" key="2">
    <source>
        <dbReference type="EMBL" id="MBO2445570.1"/>
    </source>
</evidence>
<feature type="transmembrane region" description="Helical" evidence="1">
    <location>
        <begin position="53"/>
        <end position="72"/>
    </location>
</feature>
<feature type="transmembrane region" description="Helical" evidence="1">
    <location>
        <begin position="133"/>
        <end position="152"/>
    </location>
</feature>
<gene>
    <name evidence="2" type="ORF">J4573_00555</name>
</gene>
<reference evidence="2" key="1">
    <citation type="submission" date="2021-03" db="EMBL/GenBank/DDBJ databases">
        <authorList>
            <person name="Kanchanasin P."/>
            <person name="Saeng-In P."/>
            <person name="Phongsopitanun W."/>
            <person name="Yuki M."/>
            <person name="Kudo T."/>
            <person name="Ohkuma M."/>
            <person name="Tanasupawat S."/>
        </authorList>
    </citation>
    <scope>NUCLEOTIDE SEQUENCE</scope>
    <source>
        <strain evidence="2">GKU 128</strain>
    </source>
</reference>
<feature type="transmembrane region" description="Helical" evidence="1">
    <location>
        <begin position="12"/>
        <end position="32"/>
    </location>
</feature>
<name>A0A939T766_9ACTN</name>
<dbReference type="Pfam" id="PF08592">
    <property type="entry name" value="Anthrone_oxy"/>
    <property type="match status" value="1"/>
</dbReference>
<comment type="caution">
    <text evidence="2">The sequence shown here is derived from an EMBL/GenBank/DDBJ whole genome shotgun (WGS) entry which is preliminary data.</text>
</comment>
<dbReference type="AlphaFoldDB" id="A0A939T766"/>
<proteinExistence type="predicted"/>
<sequence>MVRTVLDSVALLGSGITTGVFVAVAISIVPALRDMDGARYIEVNRLLGRNWDPTMPVVVLATVVADAALAGLNDGSPGAAALGPTAAVLMLAVAGVSHLLNVPINKRVNGTSPQAALEPQWDDPRPVWRRWHWLRTGLAGAAFVLNIAIAAAG</sequence>
<evidence type="ECO:0000313" key="3">
    <source>
        <dbReference type="Proteomes" id="UP000669179"/>
    </source>
</evidence>
<keyword evidence="1" id="KW-0812">Transmembrane</keyword>
<dbReference type="RefSeq" id="WP_208253185.1">
    <property type="nucleotide sequence ID" value="NZ_JAGEOJ010000001.1"/>
</dbReference>
<keyword evidence="3" id="KW-1185">Reference proteome</keyword>